<reference evidence="1" key="1">
    <citation type="journal article" date="2016" name="Insect Biochem. Mol. Biol.">
        <title>Multifaceted biological insights from a draft genome sequence of the tobacco hornworm moth, Manduca sexta.</title>
        <authorList>
            <person name="Kanost M.R."/>
            <person name="Arrese E.L."/>
            <person name="Cao X."/>
            <person name="Chen Y.R."/>
            <person name="Chellapilla S."/>
            <person name="Goldsmith M.R."/>
            <person name="Grosse-Wilde E."/>
            <person name="Heckel D.G."/>
            <person name="Herndon N."/>
            <person name="Jiang H."/>
            <person name="Papanicolaou A."/>
            <person name="Qu J."/>
            <person name="Soulages J.L."/>
            <person name="Vogel H."/>
            <person name="Walters J."/>
            <person name="Waterhouse R.M."/>
            <person name="Ahn S.J."/>
            <person name="Almeida F.C."/>
            <person name="An C."/>
            <person name="Aqrawi P."/>
            <person name="Bretschneider A."/>
            <person name="Bryant W.B."/>
            <person name="Bucks S."/>
            <person name="Chao H."/>
            <person name="Chevignon G."/>
            <person name="Christen J.M."/>
            <person name="Clarke D.F."/>
            <person name="Dittmer N.T."/>
            <person name="Ferguson L.C.F."/>
            <person name="Garavelou S."/>
            <person name="Gordon K.H.J."/>
            <person name="Gunaratna R.T."/>
            <person name="Han Y."/>
            <person name="Hauser F."/>
            <person name="He Y."/>
            <person name="Heidel-Fischer H."/>
            <person name="Hirsh A."/>
            <person name="Hu Y."/>
            <person name="Jiang H."/>
            <person name="Kalra D."/>
            <person name="Klinner C."/>
            <person name="Konig C."/>
            <person name="Kovar C."/>
            <person name="Kroll A.R."/>
            <person name="Kuwar S.S."/>
            <person name="Lee S.L."/>
            <person name="Lehman R."/>
            <person name="Li K."/>
            <person name="Li Z."/>
            <person name="Liang H."/>
            <person name="Lovelace S."/>
            <person name="Lu Z."/>
            <person name="Mansfield J.H."/>
            <person name="McCulloch K.J."/>
            <person name="Mathew T."/>
            <person name="Morton B."/>
            <person name="Muzny D.M."/>
            <person name="Neunemann D."/>
            <person name="Ongeri F."/>
            <person name="Pauchet Y."/>
            <person name="Pu L.L."/>
            <person name="Pyrousis I."/>
            <person name="Rao X.J."/>
            <person name="Redding A."/>
            <person name="Roesel C."/>
            <person name="Sanchez-Gracia A."/>
            <person name="Schaack S."/>
            <person name="Shukla A."/>
            <person name="Tetreau G."/>
            <person name="Wang Y."/>
            <person name="Xiong G.H."/>
            <person name="Traut W."/>
            <person name="Walsh T.K."/>
            <person name="Worley K.C."/>
            <person name="Wu D."/>
            <person name="Wu W."/>
            <person name="Wu Y.Q."/>
            <person name="Zhang X."/>
            <person name="Zou Z."/>
            <person name="Zucker H."/>
            <person name="Briscoe A.D."/>
            <person name="Burmester T."/>
            <person name="Clem R.J."/>
            <person name="Feyereisen R."/>
            <person name="Grimmelikhuijzen C.J.P."/>
            <person name="Hamodrakas S.J."/>
            <person name="Hansson B.S."/>
            <person name="Huguet E."/>
            <person name="Jermiin L.S."/>
            <person name="Lan Q."/>
            <person name="Lehman H.K."/>
            <person name="Lorenzen M."/>
            <person name="Merzendorfer H."/>
            <person name="Michalopoulos I."/>
            <person name="Morton D.B."/>
            <person name="Muthukrishnan S."/>
            <person name="Oakeshott J.G."/>
            <person name="Palmer W."/>
            <person name="Park Y."/>
            <person name="Passarelli A.L."/>
            <person name="Rozas J."/>
            <person name="Schwartz L.M."/>
            <person name="Smith W."/>
            <person name="Southgate A."/>
            <person name="Vilcinskas A."/>
            <person name="Vogt R."/>
            <person name="Wang P."/>
            <person name="Werren J."/>
            <person name="Yu X.Q."/>
            <person name="Zhou J.J."/>
            <person name="Brown S.J."/>
            <person name="Scherer S.E."/>
            <person name="Richards S."/>
            <person name="Blissard G.W."/>
        </authorList>
    </citation>
    <scope>NUCLEOTIDE SEQUENCE</scope>
</reference>
<dbReference type="AlphaFoldDB" id="A0A921ZD06"/>
<keyword evidence="2" id="KW-1185">Reference proteome</keyword>
<proteinExistence type="predicted"/>
<evidence type="ECO:0000313" key="1">
    <source>
        <dbReference type="EMBL" id="KAG6455697.1"/>
    </source>
</evidence>
<protein>
    <submittedName>
        <fullName evidence="1">Uncharacterized protein</fullName>
    </submittedName>
</protein>
<organism evidence="1 2">
    <name type="scientific">Manduca sexta</name>
    <name type="common">Tobacco hawkmoth</name>
    <name type="synonym">Tobacco hornworm</name>
    <dbReference type="NCBI Taxonomy" id="7130"/>
    <lineage>
        <taxon>Eukaryota</taxon>
        <taxon>Metazoa</taxon>
        <taxon>Ecdysozoa</taxon>
        <taxon>Arthropoda</taxon>
        <taxon>Hexapoda</taxon>
        <taxon>Insecta</taxon>
        <taxon>Pterygota</taxon>
        <taxon>Neoptera</taxon>
        <taxon>Endopterygota</taxon>
        <taxon>Lepidoptera</taxon>
        <taxon>Glossata</taxon>
        <taxon>Ditrysia</taxon>
        <taxon>Bombycoidea</taxon>
        <taxon>Sphingidae</taxon>
        <taxon>Sphinginae</taxon>
        <taxon>Sphingini</taxon>
        <taxon>Manduca</taxon>
    </lineage>
</organism>
<accession>A0A921ZD06</accession>
<dbReference type="EMBL" id="JH668496">
    <property type="protein sequence ID" value="KAG6455697.1"/>
    <property type="molecule type" value="Genomic_DNA"/>
</dbReference>
<reference evidence="1" key="2">
    <citation type="submission" date="2020-12" db="EMBL/GenBank/DDBJ databases">
        <authorList>
            <person name="Kanost M."/>
        </authorList>
    </citation>
    <scope>NUCLEOTIDE SEQUENCE</scope>
</reference>
<name>A0A921ZD06_MANSE</name>
<gene>
    <name evidence="1" type="ORF">O3G_MSEX009343</name>
</gene>
<dbReference type="Proteomes" id="UP000791440">
    <property type="component" value="Unassembled WGS sequence"/>
</dbReference>
<sequence>MYTDASTQYAIDENIPNNEQNIIDEEYDKRSYENKRNDAVLVLKEEKSEEPEDIHEAVEEWARRSSGVSDFNDVDCGEPATGQHLRINFAFTEDDNIELENKCRSFWKFIASHPHLEQIKVLPTNDAESTSAEDAEIITKMQSNNAVKTAVQWMEHDDVMKTAMRTKFRKTYCELDRGDYCDGRKKTRRNSKIQINGRKGSSYIANNVLILQNRRA</sequence>
<evidence type="ECO:0000313" key="2">
    <source>
        <dbReference type="Proteomes" id="UP000791440"/>
    </source>
</evidence>
<comment type="caution">
    <text evidence="1">The sequence shown here is derived from an EMBL/GenBank/DDBJ whole genome shotgun (WGS) entry which is preliminary data.</text>
</comment>
<dbReference type="OrthoDB" id="7486307at2759"/>